<dbReference type="RefSeq" id="WP_011745998.1">
    <property type="nucleotide sequence ID" value="NC_008639.1"/>
</dbReference>
<organism evidence="1 2">
    <name type="scientific">Chlorobium phaeobacteroides (strain DSM 266 / SMG 266 / 2430)</name>
    <dbReference type="NCBI Taxonomy" id="290317"/>
    <lineage>
        <taxon>Bacteria</taxon>
        <taxon>Pseudomonadati</taxon>
        <taxon>Chlorobiota</taxon>
        <taxon>Chlorobiia</taxon>
        <taxon>Chlorobiales</taxon>
        <taxon>Chlorobiaceae</taxon>
        <taxon>Chlorobium/Pelodictyon group</taxon>
        <taxon>Chlorobium</taxon>
    </lineage>
</organism>
<proteinExistence type="predicted"/>
<accession>A1BIH4</accession>
<dbReference type="STRING" id="290317.Cpha266_2200"/>
<dbReference type="KEGG" id="cph:Cpha266_2200"/>
<dbReference type="OrthoDB" id="122670at2"/>
<dbReference type="Pfam" id="PF13711">
    <property type="entry name" value="DUF4160"/>
    <property type="match status" value="1"/>
</dbReference>
<protein>
    <submittedName>
        <fullName evidence="1">Uncharacterized protein</fullName>
    </submittedName>
</protein>
<reference evidence="1 2" key="1">
    <citation type="submission" date="2006-12" db="EMBL/GenBank/DDBJ databases">
        <title>Complete sequence of Chlorobium phaeobacteroides DSM 266.</title>
        <authorList>
            <consortium name="US DOE Joint Genome Institute"/>
            <person name="Copeland A."/>
            <person name="Lucas S."/>
            <person name="Lapidus A."/>
            <person name="Barry K."/>
            <person name="Detter J.C."/>
            <person name="Glavina del Rio T."/>
            <person name="Hammon N."/>
            <person name="Israni S."/>
            <person name="Pitluck S."/>
            <person name="Goltsman E."/>
            <person name="Schmutz J."/>
            <person name="Larimer F."/>
            <person name="Land M."/>
            <person name="Hauser L."/>
            <person name="Mikhailova N."/>
            <person name="Li T."/>
            <person name="Overmann J."/>
            <person name="Bryant D.A."/>
            <person name="Richardson P."/>
        </authorList>
    </citation>
    <scope>NUCLEOTIDE SEQUENCE [LARGE SCALE GENOMIC DNA]</scope>
    <source>
        <strain evidence="1 2">DSM 266</strain>
    </source>
</reference>
<gene>
    <name evidence="1" type="ordered locus">Cpha266_2200</name>
</gene>
<dbReference type="EMBL" id="CP000492">
    <property type="protein sequence ID" value="ABL66201.1"/>
    <property type="molecule type" value="Genomic_DNA"/>
</dbReference>
<dbReference type="Proteomes" id="UP000008701">
    <property type="component" value="Chromosome"/>
</dbReference>
<dbReference type="InterPro" id="IPR025427">
    <property type="entry name" value="DUF4160"/>
</dbReference>
<evidence type="ECO:0000313" key="2">
    <source>
        <dbReference type="Proteomes" id="UP000008701"/>
    </source>
</evidence>
<dbReference type="HOGENOM" id="CLU_3214091_0_0_10"/>
<name>A1BIH4_CHLPD</name>
<evidence type="ECO:0000313" key="1">
    <source>
        <dbReference type="EMBL" id="ABL66201.1"/>
    </source>
</evidence>
<sequence>MVTFSPGIQVEPEIELAKNSGYSRIQLKQIESIVEVHSDELCQA</sequence>
<keyword evidence="2" id="KW-1185">Reference proteome</keyword>
<dbReference type="AlphaFoldDB" id="A1BIH4"/>